<dbReference type="Gene3D" id="1.25.40.20">
    <property type="entry name" value="Ankyrin repeat-containing domain"/>
    <property type="match status" value="1"/>
</dbReference>
<dbReference type="InterPro" id="IPR036770">
    <property type="entry name" value="Ankyrin_rpt-contain_sf"/>
</dbReference>
<evidence type="ECO:0000256" key="2">
    <source>
        <dbReference type="SAM" id="MobiDB-lite"/>
    </source>
</evidence>
<gene>
    <name evidence="3" type="ORF">PG999_003679</name>
</gene>
<reference evidence="3 4" key="1">
    <citation type="submission" date="2023-01" db="EMBL/GenBank/DDBJ databases">
        <title>Analysis of 21 Apiospora genomes using comparative genomics revels a genus with tremendous synthesis potential of carbohydrate active enzymes and secondary metabolites.</title>
        <authorList>
            <person name="Sorensen T."/>
        </authorList>
    </citation>
    <scope>NUCLEOTIDE SEQUENCE [LARGE SCALE GENOMIC DNA]</scope>
    <source>
        <strain evidence="3 4">CBS 117206</strain>
    </source>
</reference>
<dbReference type="InterPro" id="IPR002110">
    <property type="entry name" value="Ankyrin_rpt"/>
</dbReference>
<feature type="region of interest" description="Disordered" evidence="2">
    <location>
        <begin position="310"/>
        <end position="329"/>
    </location>
</feature>
<dbReference type="SMART" id="SM00248">
    <property type="entry name" value="ANK"/>
    <property type="match status" value="2"/>
</dbReference>
<evidence type="ECO:0000313" key="3">
    <source>
        <dbReference type="EMBL" id="KAK8123761.1"/>
    </source>
</evidence>
<protein>
    <recommendedName>
        <fullName evidence="5">Ankyrin repeat-containing protein</fullName>
    </recommendedName>
</protein>
<evidence type="ECO:0000256" key="1">
    <source>
        <dbReference type="PROSITE-ProRule" id="PRU00023"/>
    </source>
</evidence>
<dbReference type="CDD" id="cd14688">
    <property type="entry name" value="bZIP_YAP"/>
    <property type="match status" value="1"/>
</dbReference>
<dbReference type="PROSITE" id="PS50088">
    <property type="entry name" value="ANK_REPEAT"/>
    <property type="match status" value="1"/>
</dbReference>
<dbReference type="AlphaFoldDB" id="A0AAW0R4H2"/>
<dbReference type="Pfam" id="PF12796">
    <property type="entry name" value="Ank_2"/>
    <property type="match status" value="1"/>
</dbReference>
<evidence type="ECO:0000313" key="4">
    <source>
        <dbReference type="Proteomes" id="UP001392437"/>
    </source>
</evidence>
<feature type="region of interest" description="Disordered" evidence="2">
    <location>
        <begin position="336"/>
        <end position="461"/>
    </location>
</feature>
<dbReference type="Proteomes" id="UP001392437">
    <property type="component" value="Unassembled WGS sequence"/>
</dbReference>
<keyword evidence="1" id="KW-0040">ANK repeat</keyword>
<evidence type="ECO:0008006" key="5">
    <source>
        <dbReference type="Google" id="ProtNLM"/>
    </source>
</evidence>
<comment type="caution">
    <text evidence="3">The sequence shown here is derived from an EMBL/GenBank/DDBJ whole genome shotgun (WGS) entry which is preliminary data.</text>
</comment>
<accession>A0AAW0R4H2</accession>
<proteinExistence type="predicted"/>
<dbReference type="PROSITE" id="PS50297">
    <property type="entry name" value="ANK_REP_REGION"/>
    <property type="match status" value="1"/>
</dbReference>
<feature type="compositionally biased region" description="Basic and acidic residues" evidence="2">
    <location>
        <begin position="429"/>
        <end position="444"/>
    </location>
</feature>
<organism evidence="3 4">
    <name type="scientific">Apiospora kogelbergensis</name>
    <dbReference type="NCBI Taxonomy" id="1337665"/>
    <lineage>
        <taxon>Eukaryota</taxon>
        <taxon>Fungi</taxon>
        <taxon>Dikarya</taxon>
        <taxon>Ascomycota</taxon>
        <taxon>Pezizomycotina</taxon>
        <taxon>Sordariomycetes</taxon>
        <taxon>Xylariomycetidae</taxon>
        <taxon>Amphisphaeriales</taxon>
        <taxon>Apiosporaceae</taxon>
        <taxon>Apiospora</taxon>
    </lineage>
</organism>
<keyword evidence="4" id="KW-1185">Reference proteome</keyword>
<dbReference type="SUPFAM" id="SSF48403">
    <property type="entry name" value="Ankyrin repeat"/>
    <property type="match status" value="1"/>
</dbReference>
<name>A0AAW0R4H2_9PEZI</name>
<feature type="compositionally biased region" description="Polar residues" evidence="2">
    <location>
        <begin position="449"/>
        <end position="461"/>
    </location>
</feature>
<feature type="repeat" description="ANK" evidence="1">
    <location>
        <begin position="514"/>
        <end position="543"/>
    </location>
</feature>
<feature type="region of interest" description="Disordered" evidence="2">
    <location>
        <begin position="85"/>
        <end position="135"/>
    </location>
</feature>
<dbReference type="EMBL" id="JAQQWP010000003">
    <property type="protein sequence ID" value="KAK8123761.1"/>
    <property type="molecule type" value="Genomic_DNA"/>
</dbReference>
<feature type="compositionally biased region" description="Low complexity" evidence="2">
    <location>
        <begin position="355"/>
        <end position="400"/>
    </location>
</feature>
<sequence>MSAPARTSRTQTISYVDLMKPDEDWRNLPDASERRKIQNRLAQRAYSMCPFPPKTQSSQLLTVLLREGRNMRDRTREVERLKSQLKKLREEKEEGEDAPSLAQAQEEEDDSGSDSGSSSTSMKGDAATQMDDLSPSTIATSEWLGRYFQAWPDSTEPERAVCMDMSPDGDGLAHLDNTACYSDYQLNPDYPQQIIAPRPMLSKAQGVLPGHFNLEHHQHTMQSSRAMNESMFHPKGAYQMPSWPSHSQRNVAFEPMGDPTASEQARRVAGPSSPADLGQLDLASVSQASQPQHSPSKPTVGRLLNAEHSVNRNGGKVNETVPGGFPSPISELSEQVWQRAKLSSPSPSLIPPRPSSQSKQRQQNHHQQQQQQQQQTQQQQQHDVPTSACTQQTTSSTMTSIAETTRSQACRRASLSTTRRRPPSPEKSPVLEKKQKQKKNEAGHRKSRSATPNSTNKTNAADQQMATAAMVNTTAASPPPPSLLHLAVGGGHIDTLRLLLQRLDAAALNARDERGYTALECAVMEGRTDLVALLLEHGAGLSR</sequence>
<feature type="region of interest" description="Disordered" evidence="2">
    <location>
        <begin position="240"/>
        <end position="278"/>
    </location>
</feature>